<protein>
    <submittedName>
        <fullName evidence="3">Uncharacterized protein</fullName>
    </submittedName>
</protein>
<feature type="transmembrane region" description="Helical" evidence="2">
    <location>
        <begin position="237"/>
        <end position="260"/>
    </location>
</feature>
<dbReference type="Proteomes" id="UP001286456">
    <property type="component" value="Unassembled WGS sequence"/>
</dbReference>
<organism evidence="3 4">
    <name type="scientific">Cercophora scortea</name>
    <dbReference type="NCBI Taxonomy" id="314031"/>
    <lineage>
        <taxon>Eukaryota</taxon>
        <taxon>Fungi</taxon>
        <taxon>Dikarya</taxon>
        <taxon>Ascomycota</taxon>
        <taxon>Pezizomycotina</taxon>
        <taxon>Sordariomycetes</taxon>
        <taxon>Sordariomycetidae</taxon>
        <taxon>Sordariales</taxon>
        <taxon>Lasiosphaeriaceae</taxon>
        <taxon>Cercophora</taxon>
    </lineage>
</organism>
<feature type="transmembrane region" description="Helical" evidence="2">
    <location>
        <begin position="207"/>
        <end position="225"/>
    </location>
</feature>
<feature type="transmembrane region" description="Helical" evidence="2">
    <location>
        <begin position="272"/>
        <end position="305"/>
    </location>
</feature>
<accession>A0AAE0I9Q6</accession>
<name>A0AAE0I9Q6_9PEZI</name>
<keyword evidence="2" id="KW-1133">Transmembrane helix</keyword>
<reference evidence="3" key="1">
    <citation type="journal article" date="2023" name="Mol. Phylogenet. Evol.">
        <title>Genome-scale phylogeny and comparative genomics of the fungal order Sordariales.</title>
        <authorList>
            <person name="Hensen N."/>
            <person name="Bonometti L."/>
            <person name="Westerberg I."/>
            <person name="Brannstrom I.O."/>
            <person name="Guillou S."/>
            <person name="Cros-Aarteil S."/>
            <person name="Calhoun S."/>
            <person name="Haridas S."/>
            <person name="Kuo A."/>
            <person name="Mondo S."/>
            <person name="Pangilinan J."/>
            <person name="Riley R."/>
            <person name="LaButti K."/>
            <person name="Andreopoulos B."/>
            <person name="Lipzen A."/>
            <person name="Chen C."/>
            <person name="Yan M."/>
            <person name="Daum C."/>
            <person name="Ng V."/>
            <person name="Clum A."/>
            <person name="Steindorff A."/>
            <person name="Ohm R.A."/>
            <person name="Martin F."/>
            <person name="Silar P."/>
            <person name="Natvig D.O."/>
            <person name="Lalanne C."/>
            <person name="Gautier V."/>
            <person name="Ament-Velasquez S.L."/>
            <person name="Kruys A."/>
            <person name="Hutchinson M.I."/>
            <person name="Powell A.J."/>
            <person name="Barry K."/>
            <person name="Miller A.N."/>
            <person name="Grigoriev I.V."/>
            <person name="Debuchy R."/>
            <person name="Gladieux P."/>
            <person name="Hiltunen Thoren M."/>
            <person name="Johannesson H."/>
        </authorList>
    </citation>
    <scope>NUCLEOTIDE SEQUENCE</scope>
    <source>
        <strain evidence="3">SMH4131-1</strain>
    </source>
</reference>
<feature type="region of interest" description="Disordered" evidence="1">
    <location>
        <begin position="106"/>
        <end position="133"/>
    </location>
</feature>
<dbReference type="AlphaFoldDB" id="A0AAE0I9Q6"/>
<comment type="caution">
    <text evidence="3">The sequence shown here is derived from an EMBL/GenBank/DDBJ whole genome shotgun (WGS) entry which is preliminary data.</text>
</comment>
<evidence type="ECO:0000313" key="4">
    <source>
        <dbReference type="Proteomes" id="UP001286456"/>
    </source>
</evidence>
<proteinExistence type="predicted"/>
<keyword evidence="2" id="KW-0472">Membrane</keyword>
<keyword evidence="2" id="KW-0812">Transmembrane</keyword>
<dbReference type="EMBL" id="JAUEPO010000005">
    <property type="protein sequence ID" value="KAK3321148.1"/>
    <property type="molecule type" value="Genomic_DNA"/>
</dbReference>
<gene>
    <name evidence="3" type="ORF">B0T19DRAFT_259708</name>
</gene>
<keyword evidence="4" id="KW-1185">Reference proteome</keyword>
<evidence type="ECO:0000256" key="1">
    <source>
        <dbReference type="SAM" id="MobiDB-lite"/>
    </source>
</evidence>
<reference evidence="3" key="2">
    <citation type="submission" date="2023-06" db="EMBL/GenBank/DDBJ databases">
        <authorList>
            <consortium name="Lawrence Berkeley National Laboratory"/>
            <person name="Haridas S."/>
            <person name="Hensen N."/>
            <person name="Bonometti L."/>
            <person name="Westerberg I."/>
            <person name="Brannstrom I.O."/>
            <person name="Guillou S."/>
            <person name="Cros-Aarteil S."/>
            <person name="Calhoun S."/>
            <person name="Kuo A."/>
            <person name="Mondo S."/>
            <person name="Pangilinan J."/>
            <person name="Riley R."/>
            <person name="Labutti K."/>
            <person name="Andreopoulos B."/>
            <person name="Lipzen A."/>
            <person name="Chen C."/>
            <person name="Yanf M."/>
            <person name="Daum C."/>
            <person name="Ng V."/>
            <person name="Clum A."/>
            <person name="Steindorff A."/>
            <person name="Ohm R."/>
            <person name="Martin F."/>
            <person name="Silar P."/>
            <person name="Natvig D."/>
            <person name="Lalanne C."/>
            <person name="Gautier V."/>
            <person name="Ament-Velasquez S.L."/>
            <person name="Kruys A."/>
            <person name="Hutchinson M.I."/>
            <person name="Powell A.J."/>
            <person name="Barry K."/>
            <person name="Miller A.N."/>
            <person name="Grigoriev I.V."/>
            <person name="Debuchy R."/>
            <person name="Gladieux P."/>
            <person name="Thoren M.H."/>
            <person name="Johannesson H."/>
        </authorList>
    </citation>
    <scope>NUCLEOTIDE SEQUENCE</scope>
    <source>
        <strain evidence="3">SMH4131-1</strain>
    </source>
</reference>
<evidence type="ECO:0000256" key="2">
    <source>
        <dbReference type="SAM" id="Phobius"/>
    </source>
</evidence>
<sequence>MPSPGLGAGVRFWQGARQLPRVVAPFGVNDGCIAMTSVVAARRASGGVQHIIGGPIVACHWLEAAHLFCVPLQKTQGSSYPVMAFLSCRAQGARVEHGTLAWRPRFRAPSRAPPNRPIENAAESSRSKKRKRSTVRAYVISAIQPKVQPNSLVERARRFPTPPRLFECLARISVICRFIGSYLLAVLRSTRFSSILLLCQAGKLETSSSLFTTSYILLSLSFALLDDQLPRRPPSPFSDIYLLFGLFFLYFTPFGASIFAQDTSTESTVLDTLVWIFGLLAGWLGVGAKAGFCLCRTYFLLFLFFWSMMMMTTMTNDDDEKNTHPH</sequence>
<evidence type="ECO:0000313" key="3">
    <source>
        <dbReference type="EMBL" id="KAK3321148.1"/>
    </source>
</evidence>